<dbReference type="OrthoDB" id="95800at2"/>
<keyword evidence="1" id="KW-0812">Transmembrane</keyword>
<dbReference type="Proteomes" id="UP000461768">
    <property type="component" value="Unassembled WGS sequence"/>
</dbReference>
<reference evidence="2 3" key="2">
    <citation type="submission" date="2020-02" db="EMBL/GenBank/DDBJ databases">
        <title>Candidatus Galacturonibacter soehngenii shows hetero-acetogenic catabolism of galacturonic acid but lacks a canonical carbon monoxide dehydrogenase/acetyl-CoA synthase complex.</title>
        <authorList>
            <person name="Diender M."/>
            <person name="Stouten G.R."/>
            <person name="Petersen J.F."/>
            <person name="Nielsen P.H."/>
            <person name="Dueholm M.S."/>
            <person name="Pronk J.T."/>
            <person name="Van Loosdrecht M.C.M."/>
        </authorList>
    </citation>
    <scope>NUCLEOTIDE SEQUENCE [LARGE SCALE GENOMIC DNA]</scope>
    <source>
        <strain evidence="2">GalUA</strain>
    </source>
</reference>
<comment type="caution">
    <text evidence="2">The sequence shown here is derived from an EMBL/GenBank/DDBJ whole genome shotgun (WGS) entry which is preliminary data.</text>
</comment>
<keyword evidence="3" id="KW-1185">Reference proteome</keyword>
<keyword evidence="1" id="KW-0472">Membrane</keyword>
<dbReference type="RefSeq" id="WP_151140920.1">
    <property type="nucleotide sequence ID" value="NZ_WAGX01000003.1"/>
</dbReference>
<feature type="transmembrane region" description="Helical" evidence="1">
    <location>
        <begin position="188"/>
        <end position="208"/>
    </location>
</feature>
<protein>
    <submittedName>
        <fullName evidence="2">DUF1700 domain-containing protein</fullName>
    </submittedName>
</protein>
<gene>
    <name evidence="2" type="ORF">F7O84_01085</name>
</gene>
<proteinExistence type="predicted"/>
<keyword evidence="1" id="KW-1133">Transmembrane helix</keyword>
<accession>A0A7V7QP28</accession>
<evidence type="ECO:0000256" key="1">
    <source>
        <dbReference type="SAM" id="Phobius"/>
    </source>
</evidence>
<feature type="transmembrane region" description="Helical" evidence="1">
    <location>
        <begin position="120"/>
        <end position="142"/>
    </location>
</feature>
<sequence length="238" mass="26100">MNRKEFMEELENLLGNIQDSEREEALQYYNDYFDEAGVENEGEVIRELGTPAKVAAIIRTSLQENENVSGEFTERGYSDPRFTINYEVIDNFDSENKEENSHRTYTRERKAGKEASGGKIALIVILCLLAIPVGLPILGSLFGLAMGIIGVSIALFVTIIALAVSLCVGGVVVFGVGIVALFTTPLTGIFSCGVGLMLVGIGILFVLLSAQICCRFIPWLVRSFVNLCRVPLRRRGTI</sequence>
<dbReference type="AlphaFoldDB" id="A0A7V7QP28"/>
<name>A0A7V7QP28_9FIRM</name>
<evidence type="ECO:0000313" key="3">
    <source>
        <dbReference type="Proteomes" id="UP000461768"/>
    </source>
</evidence>
<feature type="transmembrane region" description="Helical" evidence="1">
    <location>
        <begin position="148"/>
        <end position="181"/>
    </location>
</feature>
<reference evidence="2 3" key="1">
    <citation type="submission" date="2019-09" db="EMBL/GenBank/DDBJ databases">
        <authorList>
            <person name="Valk L.C."/>
        </authorList>
    </citation>
    <scope>NUCLEOTIDE SEQUENCE [LARGE SCALE GENOMIC DNA]</scope>
    <source>
        <strain evidence="2">GalUA</strain>
    </source>
</reference>
<evidence type="ECO:0000313" key="2">
    <source>
        <dbReference type="EMBL" id="KAB1440458.1"/>
    </source>
</evidence>
<organism evidence="2 3">
    <name type="scientific">Candidatus Galacturonatibacter soehngenii</name>
    <dbReference type="NCBI Taxonomy" id="2307010"/>
    <lineage>
        <taxon>Bacteria</taxon>
        <taxon>Bacillati</taxon>
        <taxon>Bacillota</taxon>
        <taxon>Clostridia</taxon>
        <taxon>Lachnospirales</taxon>
        <taxon>Lachnospiraceae</taxon>
        <taxon>Candidatus Galacturonatibacter</taxon>
    </lineage>
</organism>
<dbReference type="EMBL" id="WAGX01000003">
    <property type="protein sequence ID" value="KAB1440458.1"/>
    <property type="molecule type" value="Genomic_DNA"/>
</dbReference>
<dbReference type="Pfam" id="PF22564">
    <property type="entry name" value="HAAS"/>
    <property type="match status" value="1"/>
</dbReference>